<sequence length="212" mass="22987">MKFIVGAFALAMGTSVALAAEGDVNANIEQLCSSEHMLIKHSVNIAGANAVVANRAQYYQIQPELSDEQKSRLATSNISLGDDCIEYLAKAEVLEVDSDGVVARVYFNFDKSELTETSKLTLTTLAERLQSLQQVPDLDVVGHTDNLGSEKYNQGLGENRALTSQVFLVDSGVEKEVLSTHSKGLSEPIRDNATSEGRAINRRVEIKLSDPS</sequence>
<dbReference type="GO" id="GO:0009279">
    <property type="term" value="C:cell outer membrane"/>
    <property type="evidence" value="ECO:0007669"/>
    <property type="project" value="UniProtKB-SubCell"/>
</dbReference>
<reference evidence="7 8" key="2">
    <citation type="submission" date="2015-01" db="EMBL/GenBank/DDBJ databases">
        <authorList>
            <consortium name="NBRP consortium"/>
            <person name="Sawabe T."/>
            <person name="Meirelles P."/>
            <person name="Feng G."/>
            <person name="Sayaka M."/>
            <person name="Hattori M."/>
            <person name="Ohkuma M."/>
        </authorList>
    </citation>
    <scope>NUCLEOTIDE SEQUENCE [LARGE SCALE GENOMIC DNA]</scope>
    <source>
        <strain evidence="8">JCM 19231</strain>
    </source>
</reference>
<evidence type="ECO:0000256" key="4">
    <source>
        <dbReference type="PROSITE-ProRule" id="PRU00473"/>
    </source>
</evidence>
<dbReference type="InterPro" id="IPR036737">
    <property type="entry name" value="OmpA-like_sf"/>
</dbReference>
<dbReference type="PROSITE" id="PS51123">
    <property type="entry name" value="OMPA_2"/>
    <property type="match status" value="1"/>
</dbReference>
<dbReference type="RefSeq" id="WP_261833527.1">
    <property type="nucleotide sequence ID" value="NZ_AP024881.1"/>
</dbReference>
<feature type="domain" description="OmpA-like" evidence="6">
    <location>
        <begin position="95"/>
        <end position="212"/>
    </location>
</feature>
<keyword evidence="2 4" id="KW-0472">Membrane</keyword>
<evidence type="ECO:0000259" key="6">
    <source>
        <dbReference type="PROSITE" id="PS51123"/>
    </source>
</evidence>
<dbReference type="CDD" id="cd07185">
    <property type="entry name" value="OmpA_C-like"/>
    <property type="match status" value="1"/>
</dbReference>
<evidence type="ECO:0000256" key="2">
    <source>
        <dbReference type="ARBA" id="ARBA00023136"/>
    </source>
</evidence>
<keyword evidence="5" id="KW-0732">Signal</keyword>
<evidence type="ECO:0000313" key="7">
    <source>
        <dbReference type="EMBL" id="GAM59592.1"/>
    </source>
</evidence>
<name>A0A0B8P4S1_9VIBR</name>
<proteinExistence type="predicted"/>
<comment type="caution">
    <text evidence="7">The sequence shown here is derived from an EMBL/GenBank/DDBJ whole genome shotgun (WGS) entry which is preliminary data.</text>
</comment>
<evidence type="ECO:0000256" key="3">
    <source>
        <dbReference type="ARBA" id="ARBA00023237"/>
    </source>
</evidence>
<dbReference type="PRINTS" id="PR01021">
    <property type="entry name" value="OMPADOMAIN"/>
</dbReference>
<dbReference type="EMBL" id="BBRZ01000175">
    <property type="protein sequence ID" value="GAM59592.1"/>
    <property type="molecule type" value="Genomic_DNA"/>
</dbReference>
<organism evidence="7 8">
    <name type="scientific">Vibrio ishigakensis</name>
    <dbReference type="NCBI Taxonomy" id="1481914"/>
    <lineage>
        <taxon>Bacteria</taxon>
        <taxon>Pseudomonadati</taxon>
        <taxon>Pseudomonadota</taxon>
        <taxon>Gammaproteobacteria</taxon>
        <taxon>Vibrionales</taxon>
        <taxon>Vibrionaceae</taxon>
        <taxon>Vibrio</taxon>
    </lineage>
</organism>
<dbReference type="PANTHER" id="PTHR30329:SF21">
    <property type="entry name" value="LIPOPROTEIN YIAD-RELATED"/>
    <property type="match status" value="1"/>
</dbReference>
<gene>
    <name evidence="7" type="ORF">JCM19231_5710</name>
</gene>
<dbReference type="InterPro" id="IPR050330">
    <property type="entry name" value="Bact_OuterMem_StrucFunc"/>
</dbReference>
<keyword evidence="3" id="KW-0998">Cell outer membrane</keyword>
<evidence type="ECO:0000256" key="1">
    <source>
        <dbReference type="ARBA" id="ARBA00004442"/>
    </source>
</evidence>
<protein>
    <submittedName>
        <fullName evidence="7">Outer membrane protein A</fullName>
    </submittedName>
</protein>
<dbReference type="Proteomes" id="UP000031671">
    <property type="component" value="Unassembled WGS sequence"/>
</dbReference>
<feature type="chain" id="PRO_5002122035" evidence="5">
    <location>
        <begin position="20"/>
        <end position="212"/>
    </location>
</feature>
<dbReference type="PANTHER" id="PTHR30329">
    <property type="entry name" value="STATOR ELEMENT OF FLAGELLAR MOTOR COMPLEX"/>
    <property type="match status" value="1"/>
</dbReference>
<dbReference type="Pfam" id="PF00691">
    <property type="entry name" value="OmpA"/>
    <property type="match status" value="1"/>
</dbReference>
<evidence type="ECO:0000313" key="8">
    <source>
        <dbReference type="Proteomes" id="UP000031671"/>
    </source>
</evidence>
<accession>A0A0B8P4S1</accession>
<dbReference type="AlphaFoldDB" id="A0A0B8P4S1"/>
<dbReference type="InterPro" id="IPR006664">
    <property type="entry name" value="OMP_bac"/>
</dbReference>
<comment type="subcellular location">
    <subcellularLocation>
        <location evidence="1">Cell outer membrane</location>
    </subcellularLocation>
</comment>
<dbReference type="SUPFAM" id="SSF103088">
    <property type="entry name" value="OmpA-like"/>
    <property type="match status" value="1"/>
</dbReference>
<reference evidence="7 8" key="1">
    <citation type="submission" date="2015-01" db="EMBL/GenBank/DDBJ databases">
        <title>Vibrio sp. C1 JCM 19231 whole genome shotgun sequence.</title>
        <authorList>
            <person name="Sawabe T."/>
            <person name="Meirelles P."/>
            <person name="Feng G."/>
            <person name="Sayaka M."/>
            <person name="Hattori M."/>
            <person name="Ohkuma M."/>
        </authorList>
    </citation>
    <scope>NUCLEOTIDE SEQUENCE [LARGE SCALE GENOMIC DNA]</scope>
    <source>
        <strain evidence="8">JCM 19231</strain>
    </source>
</reference>
<dbReference type="InterPro" id="IPR006665">
    <property type="entry name" value="OmpA-like"/>
</dbReference>
<keyword evidence="8" id="KW-1185">Reference proteome</keyword>
<evidence type="ECO:0000256" key="5">
    <source>
        <dbReference type="SAM" id="SignalP"/>
    </source>
</evidence>
<dbReference type="Gene3D" id="3.30.1330.60">
    <property type="entry name" value="OmpA-like domain"/>
    <property type="match status" value="1"/>
</dbReference>
<feature type="signal peptide" evidence="5">
    <location>
        <begin position="1"/>
        <end position="19"/>
    </location>
</feature>